<proteinExistence type="predicted"/>
<sequence length="56" mass="6506">MGTTAMLGEGRTNLFPCPRFPWRRRRRRLGAWRSGGRPSGAKPWKPSRRRRRGRGG</sequence>
<gene>
    <name evidence="2" type="ORF">SI7747_UN021936</name>
</gene>
<keyword evidence="3" id="KW-1185">Reference proteome</keyword>
<reference evidence="3" key="1">
    <citation type="journal article" date="2020" name="Sci. Rep.">
        <title>Chromosome-scale genome assembly for the duckweed Spirodela intermedia, integrating cytogenetic maps, PacBio and Oxford Nanopore libraries.</title>
        <authorList>
            <person name="Hoang P.T.N."/>
            <person name="Fiebig A."/>
            <person name="Novak P."/>
            <person name="Macas J."/>
            <person name="Cao H.X."/>
            <person name="Stepanenko A."/>
            <person name="Chen G."/>
            <person name="Borisjuk N."/>
            <person name="Scholz U."/>
            <person name="Schubert I."/>
        </authorList>
    </citation>
    <scope>NUCLEOTIDE SEQUENCE [LARGE SCALE GENOMIC DNA]</scope>
</reference>
<feature type="region of interest" description="Disordered" evidence="1">
    <location>
        <begin position="28"/>
        <end position="56"/>
    </location>
</feature>
<name>A0ABN7EE39_SPIIN</name>
<evidence type="ECO:0000313" key="2">
    <source>
        <dbReference type="EMBL" id="CAA6675594.1"/>
    </source>
</evidence>
<protein>
    <submittedName>
        <fullName evidence="2">Uncharacterized protein</fullName>
    </submittedName>
</protein>
<accession>A0ABN7EE39</accession>
<dbReference type="EMBL" id="CACRZD030000371">
    <property type="protein sequence ID" value="CAA6675594.1"/>
    <property type="molecule type" value="Genomic_DNA"/>
</dbReference>
<feature type="compositionally biased region" description="Basic residues" evidence="1">
    <location>
        <begin position="45"/>
        <end position="56"/>
    </location>
</feature>
<comment type="caution">
    <text evidence="2">The sequence shown here is derived from an EMBL/GenBank/DDBJ whole genome shotgun (WGS) entry which is preliminary data.</text>
</comment>
<organism evidence="2 3">
    <name type="scientific">Spirodela intermedia</name>
    <name type="common">Intermediate duckweed</name>
    <dbReference type="NCBI Taxonomy" id="51605"/>
    <lineage>
        <taxon>Eukaryota</taxon>
        <taxon>Viridiplantae</taxon>
        <taxon>Streptophyta</taxon>
        <taxon>Embryophyta</taxon>
        <taxon>Tracheophyta</taxon>
        <taxon>Spermatophyta</taxon>
        <taxon>Magnoliopsida</taxon>
        <taxon>Liliopsida</taxon>
        <taxon>Araceae</taxon>
        <taxon>Lemnoideae</taxon>
        <taxon>Spirodela</taxon>
    </lineage>
</organism>
<evidence type="ECO:0000256" key="1">
    <source>
        <dbReference type="SAM" id="MobiDB-lite"/>
    </source>
</evidence>
<dbReference type="Proteomes" id="UP001189122">
    <property type="component" value="Unassembled WGS sequence"/>
</dbReference>
<evidence type="ECO:0000313" key="3">
    <source>
        <dbReference type="Proteomes" id="UP001189122"/>
    </source>
</evidence>